<dbReference type="RefSeq" id="WP_386773882.1">
    <property type="nucleotide sequence ID" value="NZ_JBHRUG010000019.1"/>
</dbReference>
<organism evidence="2 3">
    <name type="scientific">Litchfieldella rifensis</name>
    <dbReference type="NCBI Taxonomy" id="762643"/>
    <lineage>
        <taxon>Bacteria</taxon>
        <taxon>Pseudomonadati</taxon>
        <taxon>Pseudomonadota</taxon>
        <taxon>Gammaproteobacteria</taxon>
        <taxon>Oceanospirillales</taxon>
        <taxon>Halomonadaceae</taxon>
        <taxon>Litchfieldella</taxon>
    </lineage>
</organism>
<dbReference type="EMBL" id="JBHRUG010000019">
    <property type="protein sequence ID" value="MFC3284004.1"/>
    <property type="molecule type" value="Genomic_DNA"/>
</dbReference>
<comment type="caution">
    <text evidence="2">The sequence shown here is derived from an EMBL/GenBank/DDBJ whole genome shotgun (WGS) entry which is preliminary data.</text>
</comment>
<dbReference type="Proteomes" id="UP001595579">
    <property type="component" value="Unassembled WGS sequence"/>
</dbReference>
<protein>
    <submittedName>
        <fullName evidence="2">DUF4123 domain-containing protein</fullName>
    </submittedName>
</protein>
<dbReference type="Pfam" id="PF13503">
    <property type="entry name" value="DUF4123"/>
    <property type="match status" value="1"/>
</dbReference>
<proteinExistence type="predicted"/>
<feature type="domain" description="DUF4123" evidence="1">
    <location>
        <begin position="15"/>
        <end position="119"/>
    </location>
</feature>
<evidence type="ECO:0000313" key="3">
    <source>
        <dbReference type="Proteomes" id="UP001595579"/>
    </source>
</evidence>
<sequence>MVELASLSPATRSALFSTFETSNCYWPLIDDGAQPHLMREGPWVLEVNDSRLEAWQHFEKISCALYAWIESELDGELLAAQLAPAMIVESLEGKRSLLRFYVPEVIERLHADAPDEYRSALFAGIRHWWYRSGKYGWTALEGVAHKETPRPWKLKVNDDLWVALNGNTEVMRLTAELVENAPDLFTGVCSCERPRLVAKTLEDADRHGLTRASDRRTYAYLLLSQGEDTWQSKEMRPLLQQAANGKAPLLELLTEKHGEMF</sequence>
<accession>A0ABV7LNB9</accession>
<gene>
    <name evidence="2" type="ORF">ACFOEV_10335</name>
</gene>
<dbReference type="InterPro" id="IPR025391">
    <property type="entry name" value="DUF4123"/>
</dbReference>
<name>A0ABV7LNB9_9GAMM</name>
<evidence type="ECO:0000259" key="1">
    <source>
        <dbReference type="Pfam" id="PF13503"/>
    </source>
</evidence>
<reference evidence="3" key="1">
    <citation type="journal article" date="2019" name="Int. J. Syst. Evol. Microbiol.">
        <title>The Global Catalogue of Microorganisms (GCM) 10K type strain sequencing project: providing services to taxonomists for standard genome sequencing and annotation.</title>
        <authorList>
            <consortium name="The Broad Institute Genomics Platform"/>
            <consortium name="The Broad Institute Genome Sequencing Center for Infectious Disease"/>
            <person name="Wu L."/>
            <person name="Ma J."/>
        </authorList>
    </citation>
    <scope>NUCLEOTIDE SEQUENCE [LARGE SCALE GENOMIC DNA]</scope>
    <source>
        <strain evidence="3">CECT 7698</strain>
    </source>
</reference>
<evidence type="ECO:0000313" key="2">
    <source>
        <dbReference type="EMBL" id="MFC3284004.1"/>
    </source>
</evidence>
<keyword evidence="3" id="KW-1185">Reference proteome</keyword>